<sequence length="205" mass="22095">MTILQNTLNHLLENVIPASQDYIAAEEKLSRAFNNSPNRDDPHTWQKEAAGAKRNAANLAIAIDGLADRAAKETGISKSQIRRELRPLCLFGAGGYLREDAHDRVRGVANIYKHDEANDTSIPISSSGEVLAVGLGYGLDAFGVGKMSGPEVLVGRDPENQKKFLGDFLAAITAWFAWLHAKGVDVSDHPVKLCGVQVNPAPVSL</sequence>
<dbReference type="RefSeq" id="WP_055674047.1">
    <property type="nucleotide sequence ID" value="NZ_CXWD01000034.1"/>
</dbReference>
<name>A0A0M7AT29_9HYPH</name>
<dbReference type="OrthoDB" id="8482242at2"/>
<keyword evidence="2" id="KW-1185">Reference proteome</keyword>
<reference evidence="2" key="1">
    <citation type="submission" date="2015-07" db="EMBL/GenBank/DDBJ databases">
        <authorList>
            <person name="Rodrigo-Torres Lidia"/>
            <person name="Arahal R.David."/>
        </authorList>
    </citation>
    <scope>NUCLEOTIDE SEQUENCE [LARGE SCALE GENOMIC DNA]</scope>
    <source>
        <strain evidence="2">CECT 5112</strain>
    </source>
</reference>
<organism evidence="1 2">
    <name type="scientific">Roseibium alexandrii</name>
    <dbReference type="NCBI Taxonomy" id="388408"/>
    <lineage>
        <taxon>Bacteria</taxon>
        <taxon>Pseudomonadati</taxon>
        <taxon>Pseudomonadota</taxon>
        <taxon>Alphaproteobacteria</taxon>
        <taxon>Hyphomicrobiales</taxon>
        <taxon>Stappiaceae</taxon>
        <taxon>Roseibium</taxon>
    </lineage>
</organism>
<evidence type="ECO:0000313" key="2">
    <source>
        <dbReference type="Proteomes" id="UP000053235"/>
    </source>
</evidence>
<gene>
    <name evidence="1" type="ORF">LAX5112_04904</name>
</gene>
<evidence type="ECO:0000313" key="1">
    <source>
        <dbReference type="EMBL" id="CTQ77420.1"/>
    </source>
</evidence>
<dbReference type="Proteomes" id="UP000053235">
    <property type="component" value="Unassembled WGS sequence"/>
</dbReference>
<dbReference type="AlphaFoldDB" id="A0A0M7AT29"/>
<dbReference type="EMBL" id="CXWD01000034">
    <property type="protein sequence ID" value="CTQ77420.1"/>
    <property type="molecule type" value="Genomic_DNA"/>
</dbReference>
<protein>
    <submittedName>
        <fullName evidence="1">Uncharacterized protein</fullName>
    </submittedName>
</protein>
<proteinExistence type="predicted"/>
<accession>A0A0M7AT29</accession>